<proteinExistence type="predicted"/>
<evidence type="ECO:0000313" key="1">
    <source>
        <dbReference type="EMBL" id="PTL86646.1"/>
    </source>
</evidence>
<gene>
    <name evidence="1" type="ORF">C4617_02180</name>
</gene>
<organism evidence="1 2">
    <name type="scientific">Candidatus Liberibacter europaeus</name>
    <dbReference type="NCBI Taxonomy" id="744859"/>
    <lineage>
        <taxon>Bacteria</taxon>
        <taxon>Pseudomonadati</taxon>
        <taxon>Pseudomonadota</taxon>
        <taxon>Alphaproteobacteria</taxon>
        <taxon>Hyphomicrobiales</taxon>
        <taxon>Rhizobiaceae</taxon>
        <taxon>Liberibacter</taxon>
    </lineage>
</organism>
<evidence type="ECO:0000313" key="2">
    <source>
        <dbReference type="Proteomes" id="UP000240811"/>
    </source>
</evidence>
<reference evidence="2" key="1">
    <citation type="submission" date="2018-02" db="EMBL/GenBank/DDBJ databases">
        <title>Genome sequence of Candidatus Liberibacter europaeus.</title>
        <authorList>
            <person name="Frampton R.A."/>
            <person name="Thompson S.M."/>
            <person name="David C."/>
            <person name="Addison S.M."/>
            <person name="Smith G.R."/>
        </authorList>
    </citation>
    <scope>NUCLEOTIDE SEQUENCE [LARGE SCALE GENOMIC DNA]</scope>
</reference>
<dbReference type="Proteomes" id="UP000240811">
    <property type="component" value="Unassembled WGS sequence"/>
</dbReference>
<comment type="caution">
    <text evidence="1">The sequence shown here is derived from an EMBL/GenBank/DDBJ whole genome shotgun (WGS) entry which is preliminary data.</text>
</comment>
<name>A0A2T4VXZ1_9HYPH</name>
<sequence>MSDLSDYRIQTVLTRVIEIIDNENNNLKSNIPFDISASNDHKGRCLHELSILLSSLGEDISSDHLEQIRSLHKKLSLNAYLLESYLSAARVVADLFKRKLQDIDADGTYSKG</sequence>
<dbReference type="AlphaFoldDB" id="A0A2T4VXZ1"/>
<protein>
    <submittedName>
        <fullName evidence="1">Uncharacterized protein</fullName>
    </submittedName>
</protein>
<accession>A0A2T4VXZ1</accession>
<dbReference type="EMBL" id="PSQJ01000002">
    <property type="protein sequence ID" value="PTL86646.1"/>
    <property type="molecule type" value="Genomic_DNA"/>
</dbReference>